<protein>
    <submittedName>
        <fullName evidence="1">Uncharacterized protein</fullName>
    </submittedName>
</protein>
<gene>
    <name evidence="1" type="ORF">LCDPAC01_00240</name>
</gene>
<proteinExistence type="predicted"/>
<name>A0A481YQ51_9VIRU</name>
<accession>A0A481YQ51</accession>
<sequence>MSRFFGGNKYTSLNKRLIANEKKVETLHKIKHDANKLGEIEEELNTVKYGNEETEKSIEELKRRISELEQRVAHSPAPIKNLTILDKFFDEKIHVDPDSRIRKTIFGNAVIKYAKSKGIPLTKTLITAMMKERGCPPVKNRYWYYVGIELR</sequence>
<organism evidence="1">
    <name type="scientific">Pithovirus LCDPAC01</name>
    <dbReference type="NCBI Taxonomy" id="2506600"/>
    <lineage>
        <taxon>Viruses</taxon>
        <taxon>Pithoviruses</taxon>
    </lineage>
</organism>
<evidence type="ECO:0000313" key="1">
    <source>
        <dbReference type="EMBL" id="QBK84543.1"/>
    </source>
</evidence>
<dbReference type="EMBL" id="MK500278">
    <property type="protein sequence ID" value="QBK84543.1"/>
    <property type="molecule type" value="Genomic_DNA"/>
</dbReference>
<reference evidence="1" key="1">
    <citation type="journal article" date="2019" name="MBio">
        <title>Virus Genomes from Deep Sea Sediments Expand the Ocean Megavirome and Support Independent Origins of Viral Gigantism.</title>
        <authorList>
            <person name="Backstrom D."/>
            <person name="Yutin N."/>
            <person name="Jorgensen S.L."/>
            <person name="Dharamshi J."/>
            <person name="Homa F."/>
            <person name="Zaremba-Niedwiedzka K."/>
            <person name="Spang A."/>
            <person name="Wolf Y.I."/>
            <person name="Koonin E.V."/>
            <person name="Ettema T.J."/>
        </authorList>
    </citation>
    <scope>NUCLEOTIDE SEQUENCE</scope>
</reference>